<feature type="signal peptide" evidence="1">
    <location>
        <begin position="1"/>
        <end position="29"/>
    </location>
</feature>
<dbReference type="RefSeq" id="WP_083031470.1">
    <property type="nucleotide sequence ID" value="NZ_AP022618.1"/>
</dbReference>
<protein>
    <submittedName>
        <fullName evidence="2">PE-PGRS family protein</fullName>
    </submittedName>
</protein>
<gene>
    <name evidence="2" type="ORF">BST26_12915</name>
</gene>
<dbReference type="STRING" id="444597.BST26_12915"/>
<dbReference type="EMBL" id="MVHS01000029">
    <property type="protein sequence ID" value="ORA69778.1"/>
    <property type="molecule type" value="Genomic_DNA"/>
</dbReference>
<evidence type="ECO:0000313" key="2">
    <source>
        <dbReference type="EMBL" id="ORA69778.1"/>
    </source>
</evidence>
<proteinExistence type="predicted"/>
<feature type="chain" id="PRO_5038923462" evidence="1">
    <location>
        <begin position="30"/>
        <end position="126"/>
    </location>
</feature>
<dbReference type="Proteomes" id="UP000192801">
    <property type="component" value="Unassembled WGS sequence"/>
</dbReference>
<dbReference type="AlphaFoldDB" id="A0A1X0DBR0"/>
<keyword evidence="3" id="KW-1185">Reference proteome</keyword>
<sequence length="126" mass="11444">MSNFNLKPRIVLRAAPLLVAGAVVSAVSAAPFAAASFTEANLLPGTITTTHSSIEFPLDPGGGGCVGDHCGSGGTDSGPGGGAGGQGCVPTAGGTACGSGGVNGGPGGVPGGQGCIPGVGCGSGHG</sequence>
<reference evidence="2 3" key="1">
    <citation type="submission" date="2016-12" db="EMBL/GenBank/DDBJ databases">
        <title>The new phylogeny of genus Mycobacterium.</title>
        <authorList>
            <person name="Tortoli E."/>
            <person name="Trovato A."/>
            <person name="Cirillo D.M."/>
        </authorList>
    </citation>
    <scope>NUCLEOTIDE SEQUENCE [LARGE SCALE GENOMIC DNA]</scope>
    <source>
        <strain evidence="2 3">DSM 45130</strain>
    </source>
</reference>
<keyword evidence="1" id="KW-0732">Signal</keyword>
<evidence type="ECO:0000313" key="3">
    <source>
        <dbReference type="Proteomes" id="UP000192801"/>
    </source>
</evidence>
<organism evidence="2 3">
    <name type="scientific">Mycolicibacterium insubricum</name>
    <dbReference type="NCBI Taxonomy" id="444597"/>
    <lineage>
        <taxon>Bacteria</taxon>
        <taxon>Bacillati</taxon>
        <taxon>Actinomycetota</taxon>
        <taxon>Actinomycetes</taxon>
        <taxon>Mycobacteriales</taxon>
        <taxon>Mycobacteriaceae</taxon>
        <taxon>Mycolicibacterium</taxon>
    </lineage>
</organism>
<evidence type="ECO:0000256" key="1">
    <source>
        <dbReference type="SAM" id="SignalP"/>
    </source>
</evidence>
<name>A0A1X0DBR0_9MYCO</name>
<accession>A0A1X0DBR0</accession>
<comment type="caution">
    <text evidence="2">The sequence shown here is derived from an EMBL/GenBank/DDBJ whole genome shotgun (WGS) entry which is preliminary data.</text>
</comment>